<dbReference type="PANTHER" id="PTHR32552:SF89">
    <property type="entry name" value="CATECHOLATE SIDEROPHORE RECEPTOR FIU"/>
    <property type="match status" value="1"/>
</dbReference>
<evidence type="ECO:0000256" key="11">
    <source>
        <dbReference type="ARBA" id="ARBA00023237"/>
    </source>
</evidence>
<evidence type="ECO:0000256" key="7">
    <source>
        <dbReference type="ARBA" id="ARBA00023004"/>
    </source>
</evidence>
<evidence type="ECO:0008006" key="19">
    <source>
        <dbReference type="Google" id="ProtNLM"/>
    </source>
</evidence>
<evidence type="ECO:0000259" key="16">
    <source>
        <dbReference type="Pfam" id="PF07715"/>
    </source>
</evidence>
<sequence>MKKFLLTLSMVCLSVLTFAQTVEVSGKVTSADDGIGLPGVSVTIQGTTRGTTTDAAGTYSIETERGSTLVFSFVGMNSQAIAVGNQNVINVSLASDANQLSEVVVTALGVSREKKSLGYAVQEVGGEEITKVKSQNFVNSLSGKVAGLQIRQNQTMGGSTNVLIRGNNSLASNNQPLFVVDGVPVSNYNGNDVNQQVGSDGYDYGNAASDINPEDVETINVLKGAAATALYGSRGANGVIMITTKKGKVRKGIGVSVSSTVTTGNIDKSTFIKYQDQYGAGYGPYYGENNPYFLDYDDLDGDGVNDLVVPTTEDASYGAKFDPNLMVYTWESFVPESENYGKKMPWVASQNTPANYFFETATTFNNNISFNGGNENGTFRLSYTNLDDKGILPNSTQKRHNVGLNSSYNFGERITATTSVNYSKQNTIGRYGTGYSGLNPMQSMRQWWQTNVDMERQEYFYNLTGRNVTWNMNDPINGDFGPIYTDNAYFTRYDNYQSDGRNRLFGNIALNYKVADWFNIMGRVSTDTYNELREERLSPGSSGARFGVNNKTETSGYERTDISFTEMNYDLMGNFDKRFNEDLSLAGVVGMNIRTERRERILQSTAGGLAVPGVWAIANSANTPPIPLETLTERQVNGYYASASLGFRDTYFLDVSDRYDISSSLPIGNNAYNYYAASASFVFSNLMDASWLRFGKLRVGYAEVGNDANPLNVNDVYVRADNFGSSVLTSVPNTKNNPDLRPERTKSWEAGLEMNTLGGRLGLDMSVYKVNTVDQILRVTQSFTTGYGFRYVNAGDLSNKGVEVSLFGTPVKVAGFQWNMNLNWTKNVNTVEKLYADIENIQLASYQGGISLNASLGERYGTIRGTGFQYDDNGNRIVNSSGYYVAAADQVLGVAAPDWMAGLTNTLSYKGVTLGFLLDMSQGGEVYSLDMHYGQGTGLPDYTAGLNDLGNDVRLPVDEGGGILNEGVLADGTENTTRARADYYGGAYYWGNASRNPGALTTYDASYLKLREASLSYNLPSKLYNSFANNISVGVVGRNLWIIKKNVPFADPEAGLGAGNAQGYLTGSYPTVRSIGFNVKLDF</sequence>
<dbReference type="InterPro" id="IPR023996">
    <property type="entry name" value="TonB-dep_OMP_SusC/RagA"/>
</dbReference>
<feature type="signal peptide" evidence="14">
    <location>
        <begin position="1"/>
        <end position="19"/>
    </location>
</feature>
<dbReference type="InterPro" id="IPR037066">
    <property type="entry name" value="Plug_dom_sf"/>
</dbReference>
<dbReference type="EMBL" id="LGTQ01000005">
    <property type="protein sequence ID" value="KPM50038.1"/>
    <property type="molecule type" value="Genomic_DNA"/>
</dbReference>
<name>A0A0P7BYQ3_9BACT</name>
<keyword evidence="5 12" id="KW-0812">Transmembrane</keyword>
<dbReference type="NCBIfam" id="TIGR04056">
    <property type="entry name" value="OMP_RagA_SusC"/>
    <property type="match status" value="1"/>
</dbReference>
<dbReference type="GO" id="GO:0015344">
    <property type="term" value="F:siderophore uptake transmembrane transporter activity"/>
    <property type="evidence" value="ECO:0007669"/>
    <property type="project" value="TreeGrafter"/>
</dbReference>
<organism evidence="17 18">
    <name type="scientific">Jiulongibacter sediminis</name>
    <dbReference type="NCBI Taxonomy" id="1605367"/>
    <lineage>
        <taxon>Bacteria</taxon>
        <taxon>Pseudomonadati</taxon>
        <taxon>Bacteroidota</taxon>
        <taxon>Cytophagia</taxon>
        <taxon>Cytophagales</taxon>
        <taxon>Leadbetterellaceae</taxon>
        <taxon>Jiulongibacter</taxon>
    </lineage>
</organism>
<dbReference type="Gene3D" id="2.40.170.20">
    <property type="entry name" value="TonB-dependent receptor, beta-barrel domain"/>
    <property type="match status" value="1"/>
</dbReference>
<evidence type="ECO:0000256" key="4">
    <source>
        <dbReference type="ARBA" id="ARBA00022496"/>
    </source>
</evidence>
<keyword evidence="8" id="KW-0406">Ion transport</keyword>
<evidence type="ECO:0000259" key="15">
    <source>
        <dbReference type="Pfam" id="PF00593"/>
    </source>
</evidence>
<dbReference type="Proteomes" id="UP000050454">
    <property type="component" value="Unassembled WGS sequence"/>
</dbReference>
<dbReference type="AlphaFoldDB" id="A0A0P7BYQ3"/>
<evidence type="ECO:0000256" key="12">
    <source>
        <dbReference type="PROSITE-ProRule" id="PRU01360"/>
    </source>
</evidence>
<dbReference type="Gene3D" id="2.170.130.10">
    <property type="entry name" value="TonB-dependent receptor, plug domain"/>
    <property type="match status" value="1"/>
</dbReference>
<evidence type="ECO:0000313" key="18">
    <source>
        <dbReference type="Proteomes" id="UP000050454"/>
    </source>
</evidence>
<protein>
    <recommendedName>
        <fullName evidence="19">TonB-dependent receptor</fullName>
    </recommendedName>
</protein>
<dbReference type="RefSeq" id="WP_055144866.1">
    <property type="nucleotide sequence ID" value="NZ_JXSZ01000005.1"/>
</dbReference>
<comment type="caution">
    <text evidence="17">The sequence shown here is derived from an EMBL/GenBank/DDBJ whole genome shotgun (WGS) entry which is preliminary data.</text>
</comment>
<evidence type="ECO:0000256" key="10">
    <source>
        <dbReference type="ARBA" id="ARBA00023136"/>
    </source>
</evidence>
<keyword evidence="10 12" id="KW-0472">Membrane</keyword>
<proteinExistence type="inferred from homology"/>
<keyword evidence="6 14" id="KW-0732">Signal</keyword>
<dbReference type="GO" id="GO:0009279">
    <property type="term" value="C:cell outer membrane"/>
    <property type="evidence" value="ECO:0007669"/>
    <property type="project" value="UniProtKB-SubCell"/>
</dbReference>
<dbReference type="InterPro" id="IPR000531">
    <property type="entry name" value="Beta-barrel_TonB"/>
</dbReference>
<dbReference type="SUPFAM" id="SSF56935">
    <property type="entry name" value="Porins"/>
    <property type="match status" value="1"/>
</dbReference>
<evidence type="ECO:0000256" key="2">
    <source>
        <dbReference type="ARBA" id="ARBA00022448"/>
    </source>
</evidence>
<dbReference type="STRING" id="1605367.AFM12_05700"/>
<feature type="domain" description="TonB-dependent receptor plug" evidence="16">
    <location>
        <begin position="114"/>
        <end position="239"/>
    </location>
</feature>
<evidence type="ECO:0000313" key="17">
    <source>
        <dbReference type="EMBL" id="KPM50038.1"/>
    </source>
</evidence>
<dbReference type="Pfam" id="PF07715">
    <property type="entry name" value="Plug"/>
    <property type="match status" value="1"/>
</dbReference>
<keyword evidence="9 13" id="KW-0798">TonB box</keyword>
<keyword evidence="2 12" id="KW-0813">Transport</keyword>
<dbReference type="Gene3D" id="2.60.40.1120">
    <property type="entry name" value="Carboxypeptidase-like, regulatory domain"/>
    <property type="match status" value="1"/>
</dbReference>
<evidence type="ECO:0000256" key="6">
    <source>
        <dbReference type="ARBA" id="ARBA00022729"/>
    </source>
</evidence>
<comment type="subcellular location">
    <subcellularLocation>
        <location evidence="1 12">Cell outer membrane</location>
        <topology evidence="1 12">Multi-pass membrane protein</topology>
    </subcellularLocation>
</comment>
<dbReference type="InterPro" id="IPR012910">
    <property type="entry name" value="Plug_dom"/>
</dbReference>
<accession>A0A0P7BYQ3</accession>
<keyword evidence="4" id="KW-0410">Iron transport</keyword>
<dbReference type="Pfam" id="PF00593">
    <property type="entry name" value="TonB_dep_Rec_b-barrel"/>
    <property type="match status" value="1"/>
</dbReference>
<feature type="chain" id="PRO_5006136405" description="TonB-dependent receptor" evidence="14">
    <location>
        <begin position="20"/>
        <end position="1083"/>
    </location>
</feature>
<evidence type="ECO:0000256" key="1">
    <source>
        <dbReference type="ARBA" id="ARBA00004571"/>
    </source>
</evidence>
<evidence type="ECO:0000256" key="13">
    <source>
        <dbReference type="RuleBase" id="RU003357"/>
    </source>
</evidence>
<dbReference type="InterPro" id="IPR023997">
    <property type="entry name" value="TonB-dep_OMP_SusC/RagA_CS"/>
</dbReference>
<keyword evidence="3 12" id="KW-1134">Transmembrane beta strand</keyword>
<comment type="similarity">
    <text evidence="12 13">Belongs to the TonB-dependent receptor family.</text>
</comment>
<dbReference type="SUPFAM" id="SSF49464">
    <property type="entry name" value="Carboxypeptidase regulatory domain-like"/>
    <property type="match status" value="1"/>
</dbReference>
<dbReference type="InterPro" id="IPR008969">
    <property type="entry name" value="CarboxyPept-like_regulatory"/>
</dbReference>
<dbReference type="PROSITE" id="PS52016">
    <property type="entry name" value="TONB_DEPENDENT_REC_3"/>
    <property type="match status" value="1"/>
</dbReference>
<evidence type="ECO:0000256" key="8">
    <source>
        <dbReference type="ARBA" id="ARBA00023065"/>
    </source>
</evidence>
<evidence type="ECO:0000256" key="3">
    <source>
        <dbReference type="ARBA" id="ARBA00022452"/>
    </source>
</evidence>
<dbReference type="OrthoDB" id="9768177at2"/>
<feature type="domain" description="TonB-dependent receptor-like beta-barrel" evidence="15">
    <location>
        <begin position="448"/>
        <end position="1039"/>
    </location>
</feature>
<dbReference type="PANTHER" id="PTHR32552">
    <property type="entry name" value="FERRICHROME IRON RECEPTOR-RELATED"/>
    <property type="match status" value="1"/>
</dbReference>
<gene>
    <name evidence="17" type="ORF">AFM12_05700</name>
</gene>
<reference evidence="17 18" key="1">
    <citation type="submission" date="2015-07" db="EMBL/GenBank/DDBJ databases">
        <title>The draft genome sequence of Leadbetterella sp. JN14-9.</title>
        <authorList>
            <person name="Liu Y."/>
            <person name="Du J."/>
            <person name="Shao Z."/>
        </authorList>
    </citation>
    <scope>NUCLEOTIDE SEQUENCE [LARGE SCALE GENOMIC DNA]</scope>
    <source>
        <strain evidence="17 18">JN14-9</strain>
    </source>
</reference>
<evidence type="ECO:0000256" key="9">
    <source>
        <dbReference type="ARBA" id="ARBA00023077"/>
    </source>
</evidence>
<keyword evidence="11 12" id="KW-0998">Cell outer membrane</keyword>
<dbReference type="PATRIC" id="fig|1605367.3.peg.2499"/>
<keyword evidence="18" id="KW-1185">Reference proteome</keyword>
<evidence type="ECO:0000256" key="5">
    <source>
        <dbReference type="ARBA" id="ARBA00022692"/>
    </source>
</evidence>
<dbReference type="InterPro" id="IPR039426">
    <property type="entry name" value="TonB-dep_rcpt-like"/>
</dbReference>
<evidence type="ECO:0000256" key="14">
    <source>
        <dbReference type="SAM" id="SignalP"/>
    </source>
</evidence>
<dbReference type="NCBIfam" id="TIGR04057">
    <property type="entry name" value="SusC_RagA_signa"/>
    <property type="match status" value="1"/>
</dbReference>
<dbReference type="Pfam" id="PF13715">
    <property type="entry name" value="CarbopepD_reg_2"/>
    <property type="match status" value="1"/>
</dbReference>
<dbReference type="InterPro" id="IPR036942">
    <property type="entry name" value="Beta-barrel_TonB_sf"/>
</dbReference>
<keyword evidence="7" id="KW-0408">Iron</keyword>